<name>K1Q488_MAGGI</name>
<feature type="region of interest" description="Disordered" evidence="1">
    <location>
        <begin position="474"/>
        <end position="498"/>
    </location>
</feature>
<sequence>MKGLHRISLLYSIFCVFHVCSQASLTKRTNIGKEPPSRAVVLQGRHANVKASASSRFPKGSGLGSIHGKSRSVSGMLNSIDSKKVHDTLKNTVGKSLIGHKNQLINKALNGIALLSDAQSLPGLPVGTVSGGKLLSRDHRLAPSTSVRHLAKLRRRVSSPGGISSRTRSKVRVKSHRYIGRTRGTSLKKSHRGHLNQHSNQNGGLSLGRRSRHRSAGAGIRDVGRNSLQHDTRRSSVHGSETNQLGTSHIRLAKVGPSFTSSMSHTADLTNARLLRIEPSRSLSQSVTKGVSDAHLIASLLDQGHLDHPDLTALMPNFVAEEPQIFVDKQSNVKDTYPQIVVGRPEPLLAAPILPLALGSDGHVLTSSNTQIKEVLKSVLNTLSNSQSLSQQGIGSLLRSIRNTVNGPRKSLVTGILGPRIELSPIIHAGSKAVSTENIIRIKESGNVSPIVLKTGGQLEISSGLNRNPTFKIYGFKPSSNGGSNHDEKDSDDKKKKN</sequence>
<keyword evidence="2" id="KW-0732">Signal</keyword>
<feature type="region of interest" description="Disordered" evidence="1">
    <location>
        <begin position="51"/>
        <end position="70"/>
    </location>
</feature>
<dbReference type="InParanoid" id="K1Q488"/>
<evidence type="ECO:0000256" key="1">
    <source>
        <dbReference type="SAM" id="MobiDB-lite"/>
    </source>
</evidence>
<feature type="chain" id="PRO_5043556704" evidence="2">
    <location>
        <begin position="24"/>
        <end position="498"/>
    </location>
</feature>
<feature type="region of interest" description="Disordered" evidence="1">
    <location>
        <begin position="185"/>
        <end position="244"/>
    </location>
</feature>
<evidence type="ECO:0000313" key="3">
    <source>
        <dbReference type="EMBL" id="EKC23640.1"/>
    </source>
</evidence>
<feature type="compositionally biased region" description="Basic and acidic residues" evidence="1">
    <location>
        <begin position="485"/>
        <end position="498"/>
    </location>
</feature>
<feature type="signal peptide" evidence="2">
    <location>
        <begin position="1"/>
        <end position="23"/>
    </location>
</feature>
<gene>
    <name evidence="3" type="ORF">CGI_10009021</name>
</gene>
<accession>K1Q488</accession>
<feature type="compositionally biased region" description="Basic and acidic residues" evidence="1">
    <location>
        <begin position="222"/>
        <end position="234"/>
    </location>
</feature>
<dbReference type="AlphaFoldDB" id="K1Q488"/>
<evidence type="ECO:0000256" key="2">
    <source>
        <dbReference type="SAM" id="SignalP"/>
    </source>
</evidence>
<organism evidence="3">
    <name type="scientific">Magallana gigas</name>
    <name type="common">Pacific oyster</name>
    <name type="synonym">Crassostrea gigas</name>
    <dbReference type="NCBI Taxonomy" id="29159"/>
    <lineage>
        <taxon>Eukaryota</taxon>
        <taxon>Metazoa</taxon>
        <taxon>Spiralia</taxon>
        <taxon>Lophotrochozoa</taxon>
        <taxon>Mollusca</taxon>
        <taxon>Bivalvia</taxon>
        <taxon>Autobranchia</taxon>
        <taxon>Pteriomorphia</taxon>
        <taxon>Ostreida</taxon>
        <taxon>Ostreoidea</taxon>
        <taxon>Ostreidae</taxon>
        <taxon>Magallana</taxon>
    </lineage>
</organism>
<reference evidence="3" key="1">
    <citation type="journal article" date="2012" name="Nature">
        <title>The oyster genome reveals stress adaptation and complexity of shell formation.</title>
        <authorList>
            <person name="Zhang G."/>
            <person name="Fang X."/>
            <person name="Guo X."/>
            <person name="Li L."/>
            <person name="Luo R."/>
            <person name="Xu F."/>
            <person name="Yang P."/>
            <person name="Zhang L."/>
            <person name="Wang X."/>
            <person name="Qi H."/>
            <person name="Xiong Z."/>
            <person name="Que H."/>
            <person name="Xie Y."/>
            <person name="Holland P.W."/>
            <person name="Paps J."/>
            <person name="Zhu Y."/>
            <person name="Wu F."/>
            <person name="Chen Y."/>
            <person name="Wang J."/>
            <person name="Peng C."/>
            <person name="Meng J."/>
            <person name="Yang L."/>
            <person name="Liu J."/>
            <person name="Wen B."/>
            <person name="Zhang N."/>
            <person name="Huang Z."/>
            <person name="Zhu Q."/>
            <person name="Feng Y."/>
            <person name="Mount A."/>
            <person name="Hedgecock D."/>
            <person name="Xu Z."/>
            <person name="Liu Y."/>
            <person name="Domazet-Loso T."/>
            <person name="Du Y."/>
            <person name="Sun X."/>
            <person name="Zhang S."/>
            <person name="Liu B."/>
            <person name="Cheng P."/>
            <person name="Jiang X."/>
            <person name="Li J."/>
            <person name="Fan D."/>
            <person name="Wang W."/>
            <person name="Fu W."/>
            <person name="Wang T."/>
            <person name="Wang B."/>
            <person name="Zhang J."/>
            <person name="Peng Z."/>
            <person name="Li Y."/>
            <person name="Li N."/>
            <person name="Wang J."/>
            <person name="Chen M."/>
            <person name="He Y."/>
            <person name="Tan F."/>
            <person name="Song X."/>
            <person name="Zheng Q."/>
            <person name="Huang R."/>
            <person name="Yang H."/>
            <person name="Du X."/>
            <person name="Chen L."/>
            <person name="Yang M."/>
            <person name="Gaffney P.M."/>
            <person name="Wang S."/>
            <person name="Luo L."/>
            <person name="She Z."/>
            <person name="Ming Y."/>
            <person name="Huang W."/>
            <person name="Zhang S."/>
            <person name="Huang B."/>
            <person name="Zhang Y."/>
            <person name="Qu T."/>
            <person name="Ni P."/>
            <person name="Miao G."/>
            <person name="Wang J."/>
            <person name="Wang Q."/>
            <person name="Steinberg C.E."/>
            <person name="Wang H."/>
            <person name="Li N."/>
            <person name="Qian L."/>
            <person name="Zhang G."/>
            <person name="Li Y."/>
            <person name="Yang H."/>
            <person name="Liu X."/>
            <person name="Wang J."/>
            <person name="Yin Y."/>
            <person name="Wang J."/>
        </authorList>
    </citation>
    <scope>NUCLEOTIDE SEQUENCE [LARGE SCALE GENOMIC DNA]</scope>
    <source>
        <strain evidence="3">05x7-T-G4-1.051#20</strain>
    </source>
</reference>
<dbReference type="HOGENOM" id="CLU_547745_0_0_1"/>
<dbReference type="EMBL" id="JH819121">
    <property type="protein sequence ID" value="EKC23640.1"/>
    <property type="molecule type" value="Genomic_DNA"/>
</dbReference>
<protein>
    <submittedName>
        <fullName evidence="3">Uncharacterized protein</fullName>
    </submittedName>
</protein>
<proteinExistence type="predicted"/>
<feature type="compositionally biased region" description="Basic residues" evidence="1">
    <location>
        <begin position="185"/>
        <end position="195"/>
    </location>
</feature>